<dbReference type="RefSeq" id="WP_150278984.1">
    <property type="nucleotide sequence ID" value="NZ_BMFF01000007.1"/>
</dbReference>
<accession>A0ABQ1PZW9</accession>
<dbReference type="Proteomes" id="UP000638188">
    <property type="component" value="Unassembled WGS sequence"/>
</dbReference>
<protein>
    <recommendedName>
        <fullName evidence="3">DUF748 domain-containing protein</fullName>
    </recommendedName>
</protein>
<evidence type="ECO:0000313" key="1">
    <source>
        <dbReference type="EMBL" id="GGD08382.1"/>
    </source>
</evidence>
<evidence type="ECO:0000313" key="2">
    <source>
        <dbReference type="Proteomes" id="UP000638188"/>
    </source>
</evidence>
<proteinExistence type="predicted"/>
<dbReference type="EMBL" id="BMFF01000007">
    <property type="protein sequence ID" value="GGD08382.1"/>
    <property type="molecule type" value="Genomic_DNA"/>
</dbReference>
<sequence>MRKKYGITFGVVATIIILLVILHLSLAHLVRYLLNDNMAQMGDYTGSVEEVELFWWQGAYELHNLRIEKIEGNVQAPLLQAPLIDIAISWKTLWEQRALVAVVRFTEPELTFVDAQNEQDKQVGEGVDWRETLQDQLPITMNELQIVDGVLALRNFSTEPQVNLYANNVDLTIYNLSTAEDLEGTRDASMEGTGTFLGHAPMEAEAAFDPLVRMEDFAFRLRLTEVELPRLNDFASAYGNFDFQAGSGELVIEASVEGGELEGYIKPLMRDVEIFDFEQDIQNQDKGILRGIWEALVGGGESILKNQRKDQLATRVTLGGTLNDTEVSPLQAFLGILRNGFIEAFSSGFDSREPQDG</sequence>
<reference evidence="2" key="1">
    <citation type="journal article" date="2019" name="Int. J. Syst. Evol. Microbiol.">
        <title>The Global Catalogue of Microorganisms (GCM) 10K type strain sequencing project: providing services to taxonomists for standard genome sequencing and annotation.</title>
        <authorList>
            <consortium name="The Broad Institute Genomics Platform"/>
            <consortium name="The Broad Institute Genome Sequencing Center for Infectious Disease"/>
            <person name="Wu L."/>
            <person name="Ma J."/>
        </authorList>
    </citation>
    <scope>NUCLEOTIDE SEQUENCE [LARGE SCALE GENOMIC DNA]</scope>
    <source>
        <strain evidence="2">CGMCC 1.12482</strain>
    </source>
</reference>
<keyword evidence="2" id="KW-1185">Reference proteome</keyword>
<gene>
    <name evidence="1" type="ORF">GCM10007418_29280</name>
</gene>
<comment type="caution">
    <text evidence="1">The sequence shown here is derived from an EMBL/GenBank/DDBJ whole genome shotgun (WGS) entry which is preliminary data.</text>
</comment>
<evidence type="ECO:0008006" key="3">
    <source>
        <dbReference type="Google" id="ProtNLM"/>
    </source>
</evidence>
<organism evidence="1 2">
    <name type="scientific">Halopseudomonas salina</name>
    <dbReference type="NCBI Taxonomy" id="1323744"/>
    <lineage>
        <taxon>Bacteria</taxon>
        <taxon>Pseudomonadati</taxon>
        <taxon>Pseudomonadota</taxon>
        <taxon>Gammaproteobacteria</taxon>
        <taxon>Pseudomonadales</taxon>
        <taxon>Pseudomonadaceae</taxon>
        <taxon>Halopseudomonas</taxon>
    </lineage>
</organism>
<name>A0ABQ1PZW9_9GAMM</name>